<proteinExistence type="predicted"/>
<dbReference type="EMBL" id="ABDW01000058">
    <property type="protein sequence ID" value="EDT13368.1"/>
    <property type="molecule type" value="Genomic_DNA"/>
</dbReference>
<sequence>MSVKIFKMFIKELKEQGIKVEKLNLSQVSESIKLYKVLNQ</sequence>
<dbReference type="Proteomes" id="UP000005337">
    <property type="component" value="Unassembled WGS sequence"/>
</dbReference>
<name>B1BY57_CLOPF</name>
<gene>
    <name evidence="1" type="ORF">AC3_A0392</name>
</gene>
<comment type="caution">
    <text evidence="1">The sequence shown here is derived from an EMBL/GenBank/DDBJ whole genome shotgun (WGS) entry which is preliminary data.</text>
</comment>
<organism evidence="1 2">
    <name type="scientific">Clostridium perfringens E str. JGS1987</name>
    <dbReference type="NCBI Taxonomy" id="451755"/>
    <lineage>
        <taxon>Bacteria</taxon>
        <taxon>Bacillati</taxon>
        <taxon>Bacillota</taxon>
        <taxon>Clostridia</taxon>
        <taxon>Eubacteriales</taxon>
        <taxon>Clostridiaceae</taxon>
        <taxon>Clostridium</taxon>
    </lineage>
</organism>
<evidence type="ECO:0000313" key="1">
    <source>
        <dbReference type="EMBL" id="EDT13368.1"/>
    </source>
</evidence>
<dbReference type="RefSeq" id="WP_003466587.1">
    <property type="nucleotide sequence ID" value="NZ_ABDW01000058.1"/>
</dbReference>
<dbReference type="AlphaFoldDB" id="B1BY57"/>
<reference evidence="1 2" key="1">
    <citation type="submission" date="2007-07" db="EMBL/GenBank/DDBJ databases">
        <title>Annotation of Clostridium perfringens E str. JGS1987.</title>
        <authorList>
            <person name="Paulsen I."/>
            <person name="Sebastian Y."/>
        </authorList>
    </citation>
    <scope>NUCLEOTIDE SEQUENCE [LARGE SCALE GENOMIC DNA]</scope>
    <source>
        <strain evidence="2">E str. JGS1987</strain>
    </source>
</reference>
<evidence type="ECO:0000313" key="2">
    <source>
        <dbReference type="Proteomes" id="UP000005337"/>
    </source>
</evidence>
<protein>
    <submittedName>
        <fullName evidence="1">Uncharacterized protein</fullName>
    </submittedName>
</protein>
<accession>B1BY57</accession>